<keyword evidence="2" id="KW-0813">Transport</keyword>
<comment type="subcellular location">
    <subcellularLocation>
        <location evidence="1">Cell membrane</location>
        <topology evidence="1">Multi-pass membrane protein</topology>
    </subcellularLocation>
</comment>
<name>A0A845MDT7_9PROT</name>
<feature type="transmembrane region" description="Helical" evidence="7">
    <location>
        <begin position="263"/>
        <end position="282"/>
    </location>
</feature>
<evidence type="ECO:0000256" key="7">
    <source>
        <dbReference type="SAM" id="Phobius"/>
    </source>
</evidence>
<feature type="transmembrane region" description="Helical" evidence="7">
    <location>
        <begin position="52"/>
        <end position="71"/>
    </location>
</feature>
<evidence type="ECO:0000256" key="5">
    <source>
        <dbReference type="ARBA" id="ARBA00022989"/>
    </source>
</evidence>
<comment type="caution">
    <text evidence="8">The sequence shown here is derived from an EMBL/GenBank/DDBJ whole genome shotgun (WGS) entry which is preliminary data.</text>
</comment>
<feature type="transmembrane region" description="Helical" evidence="7">
    <location>
        <begin position="175"/>
        <end position="193"/>
    </location>
</feature>
<feature type="transmembrane region" description="Helical" evidence="7">
    <location>
        <begin position="337"/>
        <end position="358"/>
    </location>
</feature>
<evidence type="ECO:0000256" key="4">
    <source>
        <dbReference type="ARBA" id="ARBA00022692"/>
    </source>
</evidence>
<dbReference type="InterPro" id="IPR036259">
    <property type="entry name" value="MFS_trans_sf"/>
</dbReference>
<dbReference type="Proteomes" id="UP000445696">
    <property type="component" value="Unassembled WGS sequence"/>
</dbReference>
<dbReference type="PANTHER" id="PTHR43266:SF2">
    <property type="entry name" value="MAJOR FACILITATOR SUPERFAMILY (MFS) PROFILE DOMAIN-CONTAINING PROTEIN"/>
    <property type="match status" value="1"/>
</dbReference>
<feature type="transmembrane region" description="Helical" evidence="7">
    <location>
        <begin position="83"/>
        <end position="103"/>
    </location>
</feature>
<reference evidence="8 9" key="1">
    <citation type="journal article" date="2014" name="Int. J. Syst. Evol. Microbiol.">
        <title>Sneathiella chungangensis sp. nov., isolated from a marine sand, and emended description of the genus Sneathiella.</title>
        <authorList>
            <person name="Siamphan C."/>
            <person name="Kim H."/>
            <person name="Lee J.S."/>
            <person name="Kim W."/>
        </authorList>
    </citation>
    <scope>NUCLEOTIDE SEQUENCE [LARGE SCALE GENOMIC DNA]</scope>
    <source>
        <strain evidence="8 9">KCTC 32476</strain>
    </source>
</reference>
<evidence type="ECO:0000313" key="8">
    <source>
        <dbReference type="EMBL" id="MZR21802.1"/>
    </source>
</evidence>
<evidence type="ECO:0000313" key="9">
    <source>
        <dbReference type="Proteomes" id="UP000445696"/>
    </source>
</evidence>
<evidence type="ECO:0000256" key="3">
    <source>
        <dbReference type="ARBA" id="ARBA00022475"/>
    </source>
</evidence>
<dbReference type="Pfam" id="PF07690">
    <property type="entry name" value="MFS_1"/>
    <property type="match status" value="1"/>
</dbReference>
<dbReference type="GO" id="GO:0005886">
    <property type="term" value="C:plasma membrane"/>
    <property type="evidence" value="ECO:0007669"/>
    <property type="project" value="UniProtKB-SubCell"/>
</dbReference>
<feature type="transmembrane region" description="Helical" evidence="7">
    <location>
        <begin position="370"/>
        <end position="393"/>
    </location>
</feature>
<keyword evidence="5 7" id="KW-1133">Transmembrane helix</keyword>
<organism evidence="8 9">
    <name type="scientific">Sneathiella chungangensis</name>
    <dbReference type="NCBI Taxonomy" id="1418234"/>
    <lineage>
        <taxon>Bacteria</taxon>
        <taxon>Pseudomonadati</taxon>
        <taxon>Pseudomonadota</taxon>
        <taxon>Alphaproteobacteria</taxon>
        <taxon>Sneathiellales</taxon>
        <taxon>Sneathiellaceae</taxon>
        <taxon>Sneathiella</taxon>
    </lineage>
</organism>
<dbReference type="Gene3D" id="1.20.1250.20">
    <property type="entry name" value="MFS general substrate transporter like domains"/>
    <property type="match status" value="1"/>
</dbReference>
<keyword evidence="6 7" id="KW-0472">Membrane</keyword>
<dbReference type="SUPFAM" id="SSF103473">
    <property type="entry name" value="MFS general substrate transporter"/>
    <property type="match status" value="1"/>
</dbReference>
<keyword evidence="9" id="KW-1185">Reference proteome</keyword>
<protein>
    <submittedName>
        <fullName evidence="8">MFS transporter</fullName>
    </submittedName>
</protein>
<dbReference type="AlphaFoldDB" id="A0A845MDT7"/>
<dbReference type="OrthoDB" id="9803968at2"/>
<accession>A0A845MDT7</accession>
<dbReference type="CDD" id="cd06173">
    <property type="entry name" value="MFS_MefA_like"/>
    <property type="match status" value="1"/>
</dbReference>
<feature type="transmembrane region" description="Helical" evidence="7">
    <location>
        <begin position="399"/>
        <end position="418"/>
    </location>
</feature>
<sequence length="441" mass="47615">MSSQFALLKKKRFLPLFVVQILGAFNDNIFKNAMIILFTYRAVDNSGVDGEILVTLAAGIFILPFFLFSALAGQIADKYEKSALVRIIKFAEIIIMMTGAIAFYIGDSWALMTVLFFMGVQSTFFGPLKYGILPEHLREEELVGGNALIDAATFLAILGGTIGGSLLILRDQGELFVTLVIIAVALSGWLASLKIPRAGVGDATISVSANIVKSSYQIINHSRKSRPVFLSVLAISWFWLIGAALLILLPIMVREAFNGDETVVTFLLCAFSIGIGIGSLMCNKLLKGEVSAKFAALSLLVMTGFLIDLSFAVPAFFSAKETINFSTFLVSGGARVFLDLGAISISAGIFVVPLYALIQEKGDKEHHARIIASLNIINSLAMVLSSLAIMALFAIHASFSTILLILAGFNLIAAFYVSSKVGDCTLKRLLASRSTERNHRS</sequence>
<feature type="transmembrane region" description="Helical" evidence="7">
    <location>
        <begin position="109"/>
        <end position="128"/>
    </location>
</feature>
<dbReference type="PANTHER" id="PTHR43266">
    <property type="entry name" value="MACROLIDE-EFFLUX PROTEIN"/>
    <property type="match status" value="1"/>
</dbReference>
<feature type="transmembrane region" description="Helical" evidence="7">
    <location>
        <begin position="12"/>
        <end position="40"/>
    </location>
</feature>
<keyword evidence="3" id="KW-1003">Cell membrane</keyword>
<dbReference type="EMBL" id="WTVA01000002">
    <property type="protein sequence ID" value="MZR21802.1"/>
    <property type="molecule type" value="Genomic_DNA"/>
</dbReference>
<dbReference type="InterPro" id="IPR011701">
    <property type="entry name" value="MFS"/>
</dbReference>
<dbReference type="RefSeq" id="WP_161338238.1">
    <property type="nucleotide sequence ID" value="NZ_JBHSDG010000001.1"/>
</dbReference>
<evidence type="ECO:0000256" key="1">
    <source>
        <dbReference type="ARBA" id="ARBA00004651"/>
    </source>
</evidence>
<evidence type="ECO:0000256" key="6">
    <source>
        <dbReference type="ARBA" id="ARBA00023136"/>
    </source>
</evidence>
<evidence type="ECO:0000256" key="2">
    <source>
        <dbReference type="ARBA" id="ARBA00022448"/>
    </source>
</evidence>
<dbReference type="GO" id="GO:0022857">
    <property type="term" value="F:transmembrane transporter activity"/>
    <property type="evidence" value="ECO:0007669"/>
    <property type="project" value="InterPro"/>
</dbReference>
<keyword evidence="4 7" id="KW-0812">Transmembrane</keyword>
<proteinExistence type="predicted"/>
<gene>
    <name evidence="8" type="ORF">GQF03_05615</name>
</gene>
<feature type="transmembrane region" description="Helical" evidence="7">
    <location>
        <begin position="228"/>
        <end position="251"/>
    </location>
</feature>
<feature type="transmembrane region" description="Helical" evidence="7">
    <location>
        <begin position="294"/>
        <end position="317"/>
    </location>
</feature>
<feature type="transmembrane region" description="Helical" evidence="7">
    <location>
        <begin position="148"/>
        <end position="169"/>
    </location>
</feature>